<organism evidence="1 2">
    <name type="scientific">Araneus ventricosus</name>
    <name type="common">Orbweaver spider</name>
    <name type="synonym">Epeira ventricosa</name>
    <dbReference type="NCBI Taxonomy" id="182803"/>
    <lineage>
        <taxon>Eukaryota</taxon>
        <taxon>Metazoa</taxon>
        <taxon>Ecdysozoa</taxon>
        <taxon>Arthropoda</taxon>
        <taxon>Chelicerata</taxon>
        <taxon>Arachnida</taxon>
        <taxon>Araneae</taxon>
        <taxon>Araneomorphae</taxon>
        <taxon>Entelegynae</taxon>
        <taxon>Araneoidea</taxon>
        <taxon>Araneidae</taxon>
        <taxon>Araneus</taxon>
    </lineage>
</organism>
<name>A0A4Y2U2C0_ARAVE</name>
<gene>
    <name evidence="1" type="ORF">AVEN_110738_1</name>
</gene>
<evidence type="ECO:0000313" key="2">
    <source>
        <dbReference type="Proteomes" id="UP000499080"/>
    </source>
</evidence>
<dbReference type="Proteomes" id="UP000499080">
    <property type="component" value="Unassembled WGS sequence"/>
</dbReference>
<evidence type="ECO:0000313" key="1">
    <source>
        <dbReference type="EMBL" id="GBO06978.1"/>
    </source>
</evidence>
<proteinExistence type="predicted"/>
<keyword evidence="2" id="KW-1185">Reference proteome</keyword>
<dbReference type="OrthoDB" id="411823at2759"/>
<reference evidence="1 2" key="1">
    <citation type="journal article" date="2019" name="Sci. Rep.">
        <title>Orb-weaving spider Araneus ventricosus genome elucidates the spidroin gene catalogue.</title>
        <authorList>
            <person name="Kono N."/>
            <person name="Nakamura H."/>
            <person name="Ohtoshi R."/>
            <person name="Moran D.A.P."/>
            <person name="Shinohara A."/>
            <person name="Yoshida Y."/>
            <person name="Fujiwara M."/>
            <person name="Mori M."/>
            <person name="Tomita M."/>
            <person name="Arakawa K."/>
        </authorList>
    </citation>
    <scope>NUCLEOTIDE SEQUENCE [LARGE SCALE GENOMIC DNA]</scope>
</reference>
<sequence>MAVLDPHTPHKLLRDIQSLLTENRNILARYFKAQVGYRGNEEADTLAEKTITEGVFNSNFTCGDPTILPYELIRVRNRVTIDLNVRLTRAWQVLDVYASRLITLTPPEYGATKGWSDEDAGRKVEVWLDLNSLIAGGRACSVTEVANYENVAQDCGNGTKALDSTEKIIEGTKKTINWNLDGKDWFLFGEIGANYVSSFLTLNCWLRCGTILADVVGWAVSYGRRL</sequence>
<comment type="caution">
    <text evidence="1">The sequence shown here is derived from an EMBL/GenBank/DDBJ whole genome shotgun (WGS) entry which is preliminary data.</text>
</comment>
<dbReference type="EMBL" id="BGPR01033137">
    <property type="protein sequence ID" value="GBO06978.1"/>
    <property type="molecule type" value="Genomic_DNA"/>
</dbReference>
<protein>
    <submittedName>
        <fullName evidence="1">Uncharacterized protein</fullName>
    </submittedName>
</protein>
<accession>A0A4Y2U2C0</accession>
<dbReference type="AlphaFoldDB" id="A0A4Y2U2C0"/>